<dbReference type="KEGG" id="taa:NMY3_01071"/>
<dbReference type="SUPFAM" id="SSF55729">
    <property type="entry name" value="Acyl-CoA N-acyltransferases (Nat)"/>
    <property type="match status" value="1"/>
</dbReference>
<gene>
    <name evidence="2" type="ORF">NMY3_01071</name>
</gene>
<keyword evidence="2" id="KW-0808">Transferase</keyword>
<sequence>MTSVEITKASFEDLKTILVLQKQAFLSEADIYNDFDISPPLLQTLEELTKEFSESIILKAVLGDFIVGSVRGFQVDETVFIKRLIVNPNYQNQGIGTKLMKSIEDSFKNNKRYELFTGHKSERIYICTKRLDTKNLSEYQFMRI</sequence>
<dbReference type="CDD" id="cd04301">
    <property type="entry name" value="NAT_SF"/>
    <property type="match status" value="1"/>
</dbReference>
<keyword evidence="3" id="KW-1185">Reference proteome</keyword>
<organism evidence="2 3">
    <name type="scientific">Candidatus Nitrosocosmicus oleophilus</name>
    <dbReference type="NCBI Taxonomy" id="1353260"/>
    <lineage>
        <taxon>Archaea</taxon>
        <taxon>Nitrososphaerota</taxon>
        <taxon>Nitrososphaeria</taxon>
        <taxon>Nitrososphaerales</taxon>
        <taxon>Nitrososphaeraceae</taxon>
        <taxon>Candidatus Nitrosocosmicus</taxon>
    </lineage>
</organism>
<dbReference type="EMBL" id="CP012850">
    <property type="protein sequence ID" value="ALI35276.1"/>
    <property type="molecule type" value="Genomic_DNA"/>
</dbReference>
<dbReference type="Gene3D" id="3.40.630.30">
    <property type="match status" value="1"/>
</dbReference>
<dbReference type="GeneID" id="60421182"/>
<name>A0A654LXZ0_9ARCH</name>
<dbReference type="Proteomes" id="UP000058925">
    <property type="component" value="Chromosome"/>
</dbReference>
<accession>A0A654LXZ0</accession>
<protein>
    <submittedName>
        <fullName evidence="2">Acetyltransferase (GNAT) family protein</fullName>
    </submittedName>
</protein>
<dbReference type="OrthoDB" id="11597at2157"/>
<dbReference type="GO" id="GO:0016747">
    <property type="term" value="F:acyltransferase activity, transferring groups other than amino-acyl groups"/>
    <property type="evidence" value="ECO:0007669"/>
    <property type="project" value="InterPro"/>
</dbReference>
<proteinExistence type="predicted"/>
<dbReference type="AlphaFoldDB" id="A0A654LXZ0"/>
<evidence type="ECO:0000313" key="3">
    <source>
        <dbReference type="Proteomes" id="UP000058925"/>
    </source>
</evidence>
<dbReference type="RefSeq" id="WP_196817781.1">
    <property type="nucleotide sequence ID" value="NZ_CP012850.1"/>
</dbReference>
<evidence type="ECO:0000259" key="1">
    <source>
        <dbReference type="PROSITE" id="PS51186"/>
    </source>
</evidence>
<dbReference type="PROSITE" id="PS51186">
    <property type="entry name" value="GNAT"/>
    <property type="match status" value="1"/>
</dbReference>
<evidence type="ECO:0000313" key="2">
    <source>
        <dbReference type="EMBL" id="ALI35276.1"/>
    </source>
</evidence>
<dbReference type="InterPro" id="IPR000182">
    <property type="entry name" value="GNAT_dom"/>
</dbReference>
<dbReference type="InterPro" id="IPR016181">
    <property type="entry name" value="Acyl_CoA_acyltransferase"/>
</dbReference>
<dbReference type="Pfam" id="PF00583">
    <property type="entry name" value="Acetyltransf_1"/>
    <property type="match status" value="1"/>
</dbReference>
<feature type="domain" description="N-acetyltransferase" evidence="1">
    <location>
        <begin position="4"/>
        <end position="143"/>
    </location>
</feature>
<reference evidence="3" key="1">
    <citation type="submission" date="2015-10" db="EMBL/GenBank/DDBJ databases">
        <title>Niche specialization of a soil ammonia-oxidizing archaeon, Candidatus Nitrosocosmicus oleophilus.</title>
        <authorList>
            <person name="Jung M.-Y."/>
            <person name="Rhee S.-K."/>
        </authorList>
    </citation>
    <scope>NUCLEOTIDE SEQUENCE [LARGE SCALE GENOMIC DNA]</scope>
    <source>
        <strain evidence="3">MY3</strain>
    </source>
</reference>